<feature type="binding site" evidence="4">
    <location>
        <position position="145"/>
    </location>
    <ligand>
        <name>D-ribulose 5-phosphate</name>
        <dbReference type="ChEBI" id="CHEBI:58121"/>
    </ligand>
</feature>
<dbReference type="EMBL" id="SJZI01000044">
    <property type="protein sequence ID" value="TCJ13538.1"/>
    <property type="molecule type" value="Genomic_DNA"/>
</dbReference>
<feature type="binding site" evidence="4">
    <location>
        <position position="108"/>
    </location>
    <ligand>
        <name>D-ribulose 5-phosphate</name>
        <dbReference type="ChEBI" id="CHEBI:58121"/>
    </ligand>
</feature>
<dbReference type="NCBIfam" id="TIGR01120">
    <property type="entry name" value="rpiB"/>
    <property type="match status" value="1"/>
</dbReference>
<organism evidence="5 6">
    <name type="scientific">Flaviaesturariibacter flavus</name>
    <dbReference type="NCBI Taxonomy" id="2502780"/>
    <lineage>
        <taxon>Bacteria</taxon>
        <taxon>Pseudomonadati</taxon>
        <taxon>Bacteroidota</taxon>
        <taxon>Chitinophagia</taxon>
        <taxon>Chitinophagales</taxon>
        <taxon>Chitinophagaceae</taxon>
        <taxon>Flaviaestuariibacter</taxon>
    </lineage>
</organism>
<dbReference type="Pfam" id="PF02502">
    <property type="entry name" value="LacAB_rpiB"/>
    <property type="match status" value="1"/>
</dbReference>
<dbReference type="RefSeq" id="WP_131449739.1">
    <property type="nucleotide sequence ID" value="NZ_SJZI01000044.1"/>
</dbReference>
<dbReference type="GO" id="GO:0009052">
    <property type="term" value="P:pentose-phosphate shunt, non-oxidative branch"/>
    <property type="evidence" value="ECO:0007669"/>
    <property type="project" value="TreeGrafter"/>
</dbReference>
<dbReference type="SUPFAM" id="SSF89623">
    <property type="entry name" value="Ribose/Galactose isomerase RpiB/AlsB"/>
    <property type="match status" value="1"/>
</dbReference>
<protein>
    <submittedName>
        <fullName evidence="5">Ribose 5-phosphate isomerase B</fullName>
        <ecNumber evidence="5">5.3.1.6</ecNumber>
    </submittedName>
</protein>
<dbReference type="NCBIfam" id="NF004051">
    <property type="entry name" value="PRK05571.1"/>
    <property type="match status" value="1"/>
</dbReference>
<feature type="active site" description="Proton donor" evidence="3">
    <location>
        <position position="107"/>
    </location>
</feature>
<accession>A0A4R1B9F9</accession>
<comment type="similarity">
    <text evidence="1">Belongs to the LacAB/RpiB family.</text>
</comment>
<feature type="active site" description="Proton acceptor" evidence="3">
    <location>
        <position position="74"/>
    </location>
</feature>
<evidence type="ECO:0000313" key="5">
    <source>
        <dbReference type="EMBL" id="TCJ13538.1"/>
    </source>
</evidence>
<dbReference type="Proteomes" id="UP000295334">
    <property type="component" value="Unassembled WGS sequence"/>
</dbReference>
<feature type="binding site" evidence="4">
    <location>
        <position position="118"/>
    </location>
    <ligand>
        <name>D-ribulose 5-phosphate</name>
        <dbReference type="ChEBI" id="CHEBI:58121"/>
    </ligand>
</feature>
<keyword evidence="6" id="KW-1185">Reference proteome</keyword>
<dbReference type="InterPro" id="IPR036569">
    <property type="entry name" value="RpiB_LacA_LacB_sf"/>
</dbReference>
<dbReference type="Gene3D" id="3.40.1400.10">
    <property type="entry name" value="Sugar-phosphate isomerase, RpiB/LacA/LacB"/>
    <property type="match status" value="1"/>
</dbReference>
<evidence type="ECO:0000313" key="6">
    <source>
        <dbReference type="Proteomes" id="UP000295334"/>
    </source>
</evidence>
<evidence type="ECO:0000256" key="1">
    <source>
        <dbReference type="ARBA" id="ARBA00008754"/>
    </source>
</evidence>
<comment type="caution">
    <text evidence="5">The sequence shown here is derived from an EMBL/GenBank/DDBJ whole genome shotgun (WGS) entry which is preliminary data.</text>
</comment>
<keyword evidence="2 5" id="KW-0413">Isomerase</keyword>
<proteinExistence type="inferred from homology"/>
<feature type="binding site" evidence="4">
    <location>
        <begin position="17"/>
        <end position="18"/>
    </location>
    <ligand>
        <name>D-ribulose 5-phosphate</name>
        <dbReference type="ChEBI" id="CHEBI:58121"/>
    </ligand>
</feature>
<dbReference type="InterPro" id="IPR003500">
    <property type="entry name" value="RpiB_LacA_LacB"/>
</dbReference>
<gene>
    <name evidence="5" type="primary">rpiB</name>
    <name evidence="5" type="ORF">EPD60_12125</name>
</gene>
<evidence type="ECO:0000256" key="2">
    <source>
        <dbReference type="ARBA" id="ARBA00023235"/>
    </source>
</evidence>
<feature type="binding site" evidence="4">
    <location>
        <begin position="75"/>
        <end position="79"/>
    </location>
    <ligand>
        <name>D-ribulose 5-phosphate</name>
        <dbReference type="ChEBI" id="CHEBI:58121"/>
    </ligand>
</feature>
<dbReference type="OrthoDB" id="1778624at2"/>
<dbReference type="NCBIfam" id="TIGR00689">
    <property type="entry name" value="rpiB_lacA_lacB"/>
    <property type="match status" value="1"/>
</dbReference>
<sequence length="151" mass="16261">MHAPLFDLTKPLAIGSDHAGFEYKQALIPWLQERGLQVKDYGTYSTESVDYPDFAHPVAGAVETGEAALGILICGSANGVAITANKHRGVRAAIAWEDAIASLARQHNNANVLCIPARFVTLDTAKSMTGLFLETPFEGGRHQNRVDKIAC</sequence>
<dbReference type="GO" id="GO:0004751">
    <property type="term" value="F:ribose-5-phosphate isomerase activity"/>
    <property type="evidence" value="ECO:0007669"/>
    <property type="project" value="UniProtKB-EC"/>
</dbReference>
<feature type="binding site" evidence="4">
    <location>
        <position position="141"/>
    </location>
    <ligand>
        <name>D-ribulose 5-phosphate</name>
        <dbReference type="ChEBI" id="CHEBI:58121"/>
    </ligand>
</feature>
<dbReference type="GO" id="GO:0019316">
    <property type="term" value="P:D-allose catabolic process"/>
    <property type="evidence" value="ECO:0007669"/>
    <property type="project" value="TreeGrafter"/>
</dbReference>
<dbReference type="AlphaFoldDB" id="A0A4R1B9F9"/>
<dbReference type="EC" id="5.3.1.6" evidence="5"/>
<evidence type="ECO:0000256" key="4">
    <source>
        <dbReference type="PIRSR" id="PIRSR005384-2"/>
    </source>
</evidence>
<dbReference type="PANTHER" id="PTHR30345">
    <property type="entry name" value="RIBOSE-5-PHOSPHATE ISOMERASE B"/>
    <property type="match status" value="1"/>
</dbReference>
<dbReference type="PANTHER" id="PTHR30345:SF0">
    <property type="entry name" value="DNA DAMAGE-REPAIR_TOLERATION PROTEIN DRT102"/>
    <property type="match status" value="1"/>
</dbReference>
<dbReference type="InterPro" id="IPR004785">
    <property type="entry name" value="RpiB"/>
</dbReference>
<reference evidence="5 6" key="1">
    <citation type="submission" date="2019-03" db="EMBL/GenBank/DDBJ databases">
        <authorList>
            <person name="Kim M.K.M."/>
        </authorList>
    </citation>
    <scope>NUCLEOTIDE SEQUENCE [LARGE SCALE GENOMIC DNA]</scope>
    <source>
        <strain evidence="5 6">17J68-12</strain>
    </source>
</reference>
<evidence type="ECO:0000256" key="3">
    <source>
        <dbReference type="PIRSR" id="PIRSR005384-1"/>
    </source>
</evidence>
<dbReference type="PIRSF" id="PIRSF005384">
    <property type="entry name" value="RpiB_LacA_B"/>
    <property type="match status" value="1"/>
</dbReference>
<name>A0A4R1B9F9_9BACT</name>